<dbReference type="HOGENOM" id="CLU_2443630_0_0_1"/>
<evidence type="ECO:0000256" key="1">
    <source>
        <dbReference type="SAM" id="MobiDB-lite"/>
    </source>
</evidence>
<dbReference type="EnsemblMetazoa" id="SMAR012909-RA">
    <property type="protein sequence ID" value="SMAR012909-PA"/>
    <property type="gene ID" value="SMAR012909"/>
</dbReference>
<dbReference type="AlphaFoldDB" id="T1JGD7"/>
<feature type="region of interest" description="Disordered" evidence="1">
    <location>
        <begin position="69"/>
        <end position="90"/>
    </location>
</feature>
<proteinExistence type="predicted"/>
<reference evidence="3" key="1">
    <citation type="submission" date="2011-05" db="EMBL/GenBank/DDBJ databases">
        <authorList>
            <person name="Richards S.R."/>
            <person name="Qu J."/>
            <person name="Jiang H."/>
            <person name="Jhangiani S.N."/>
            <person name="Agravi P."/>
            <person name="Goodspeed R."/>
            <person name="Gross S."/>
            <person name="Mandapat C."/>
            <person name="Jackson L."/>
            <person name="Mathew T."/>
            <person name="Pu L."/>
            <person name="Thornton R."/>
            <person name="Saada N."/>
            <person name="Wilczek-Boney K.B."/>
            <person name="Lee S."/>
            <person name="Kovar C."/>
            <person name="Wu Y."/>
            <person name="Scherer S.E."/>
            <person name="Worley K.C."/>
            <person name="Muzny D.M."/>
            <person name="Gibbs R."/>
        </authorList>
    </citation>
    <scope>NUCLEOTIDE SEQUENCE</scope>
    <source>
        <strain evidence="3">Brora</strain>
    </source>
</reference>
<keyword evidence="3" id="KW-1185">Reference proteome</keyword>
<reference evidence="2" key="2">
    <citation type="submission" date="2015-02" db="UniProtKB">
        <authorList>
            <consortium name="EnsemblMetazoa"/>
        </authorList>
    </citation>
    <scope>IDENTIFICATION</scope>
</reference>
<evidence type="ECO:0000313" key="2">
    <source>
        <dbReference type="EnsemblMetazoa" id="SMAR012909-PA"/>
    </source>
</evidence>
<feature type="region of interest" description="Disordered" evidence="1">
    <location>
        <begin position="23"/>
        <end position="42"/>
    </location>
</feature>
<sequence>MQEERQQSLETNRKRSIGHYKVDFSGAGAGAGAGRAKRKSSEHFEVMTRRITRRGDSTARYIRFGCHNNNGRSSTLKTTAAAMTTSPTAT</sequence>
<feature type="compositionally biased region" description="Low complexity" evidence="1">
    <location>
        <begin position="78"/>
        <end position="90"/>
    </location>
</feature>
<dbReference type="EMBL" id="JH432201">
    <property type="status" value="NOT_ANNOTATED_CDS"/>
    <property type="molecule type" value="Genomic_DNA"/>
</dbReference>
<dbReference type="Proteomes" id="UP000014500">
    <property type="component" value="Unassembled WGS sequence"/>
</dbReference>
<organism evidence="2 3">
    <name type="scientific">Strigamia maritima</name>
    <name type="common">European centipede</name>
    <name type="synonym">Geophilus maritimus</name>
    <dbReference type="NCBI Taxonomy" id="126957"/>
    <lineage>
        <taxon>Eukaryota</taxon>
        <taxon>Metazoa</taxon>
        <taxon>Ecdysozoa</taxon>
        <taxon>Arthropoda</taxon>
        <taxon>Myriapoda</taxon>
        <taxon>Chilopoda</taxon>
        <taxon>Pleurostigmophora</taxon>
        <taxon>Geophilomorpha</taxon>
        <taxon>Linotaeniidae</taxon>
        <taxon>Strigamia</taxon>
    </lineage>
</organism>
<protein>
    <submittedName>
        <fullName evidence="2">Uncharacterized protein</fullName>
    </submittedName>
</protein>
<name>T1JGD7_STRMM</name>
<evidence type="ECO:0000313" key="3">
    <source>
        <dbReference type="Proteomes" id="UP000014500"/>
    </source>
</evidence>
<accession>T1JGD7</accession>